<accession>A0ABQ7N5Z7</accession>
<dbReference type="InterPro" id="IPR053781">
    <property type="entry name" value="F-box_AtFBL13-like"/>
</dbReference>
<feature type="domain" description="F-box" evidence="1">
    <location>
        <begin position="15"/>
        <end position="65"/>
    </location>
</feature>
<comment type="caution">
    <text evidence="2">The sequence shown here is derived from an EMBL/GenBank/DDBJ whole genome shotgun (WGS) entry which is preliminary data.</text>
</comment>
<protein>
    <recommendedName>
        <fullName evidence="1">F-box domain-containing protein</fullName>
    </recommendedName>
</protein>
<evidence type="ECO:0000259" key="1">
    <source>
        <dbReference type="PROSITE" id="PS50181"/>
    </source>
</evidence>
<evidence type="ECO:0000313" key="3">
    <source>
        <dbReference type="Proteomes" id="UP000823674"/>
    </source>
</evidence>
<dbReference type="CDD" id="cd22160">
    <property type="entry name" value="F-box_AtFBL13-like"/>
    <property type="match status" value="1"/>
</dbReference>
<sequence length="330" mass="37782">FSSTYFVYSKGTKRMGMISDLPDHMLLEILSWLPTREVVATMLLSRQWKFLWKQVAKLDYDFSQNDGKTFRTLSTVSRKVRDLEIDLTAARNPMITTLPKSLYTCGTLTCLKVKALVLDDIPEEYPICLASLRYLYLSVSSQVSAHMFIGKLTAGAPLLKKSVVRGDNVYNKQFLDYMARKNSLKSFTLCSSEWDPVTIGPYFGKLEHFCMCTCSPLWDSLIAFLQYSPKLCYLQLTKSCNLRRCFLWAEPITTSFPKCLSSTLETLEWRDYMDTQFDKDVISFLLKNSTCLTKVKIVPVSTAGDIEKLRIRTYLSNLSRGSTACQRIFP</sequence>
<dbReference type="Gene3D" id="3.80.10.10">
    <property type="entry name" value="Ribonuclease Inhibitor"/>
    <property type="match status" value="1"/>
</dbReference>
<dbReference type="SUPFAM" id="SSF81383">
    <property type="entry name" value="F-box domain"/>
    <property type="match status" value="1"/>
</dbReference>
<reference evidence="2 3" key="1">
    <citation type="submission" date="2021-03" db="EMBL/GenBank/DDBJ databases">
        <authorList>
            <person name="King G.J."/>
            <person name="Bancroft I."/>
            <person name="Baten A."/>
            <person name="Bloomfield J."/>
            <person name="Borpatragohain P."/>
            <person name="He Z."/>
            <person name="Irish N."/>
            <person name="Irwin J."/>
            <person name="Liu K."/>
            <person name="Mauleon R.P."/>
            <person name="Moore J."/>
            <person name="Morris R."/>
            <person name="Ostergaard L."/>
            <person name="Wang B."/>
            <person name="Wells R."/>
        </authorList>
    </citation>
    <scope>NUCLEOTIDE SEQUENCE [LARGE SCALE GENOMIC DNA]</scope>
    <source>
        <strain evidence="2">R-o-18</strain>
        <tissue evidence="2">Leaf</tissue>
    </source>
</reference>
<proteinExistence type="predicted"/>
<name>A0ABQ7N5Z7_BRACM</name>
<dbReference type="PANTHER" id="PTHR31900">
    <property type="entry name" value="F-BOX/RNI SUPERFAMILY PROTEIN-RELATED"/>
    <property type="match status" value="1"/>
</dbReference>
<evidence type="ECO:0000313" key="2">
    <source>
        <dbReference type="EMBL" id="KAG5406324.1"/>
    </source>
</evidence>
<feature type="non-terminal residue" evidence="2">
    <location>
        <position position="1"/>
    </location>
</feature>
<dbReference type="InterPro" id="IPR006566">
    <property type="entry name" value="FBD"/>
</dbReference>
<organism evidence="2 3">
    <name type="scientific">Brassica rapa subsp. trilocularis</name>
    <dbReference type="NCBI Taxonomy" id="1813537"/>
    <lineage>
        <taxon>Eukaryota</taxon>
        <taxon>Viridiplantae</taxon>
        <taxon>Streptophyta</taxon>
        <taxon>Embryophyta</taxon>
        <taxon>Tracheophyta</taxon>
        <taxon>Spermatophyta</taxon>
        <taxon>Magnoliopsida</taxon>
        <taxon>eudicotyledons</taxon>
        <taxon>Gunneridae</taxon>
        <taxon>Pentapetalae</taxon>
        <taxon>rosids</taxon>
        <taxon>malvids</taxon>
        <taxon>Brassicales</taxon>
        <taxon>Brassicaceae</taxon>
        <taxon>Brassiceae</taxon>
        <taxon>Brassica</taxon>
    </lineage>
</organism>
<dbReference type="SUPFAM" id="SSF52047">
    <property type="entry name" value="RNI-like"/>
    <property type="match status" value="1"/>
</dbReference>
<dbReference type="SMART" id="SM00256">
    <property type="entry name" value="FBOX"/>
    <property type="match status" value="1"/>
</dbReference>
<dbReference type="InterPro" id="IPR001810">
    <property type="entry name" value="F-box_dom"/>
</dbReference>
<keyword evidence="3" id="KW-1185">Reference proteome</keyword>
<dbReference type="InterPro" id="IPR050232">
    <property type="entry name" value="FBL13/AtMIF1-like"/>
</dbReference>
<dbReference type="PANTHER" id="PTHR31900:SF36">
    <property type="entry name" value="F-BOX DOMAIN-CONTAINING PROTEIN"/>
    <property type="match status" value="1"/>
</dbReference>
<dbReference type="Proteomes" id="UP000823674">
    <property type="component" value="Chromosome A03"/>
</dbReference>
<dbReference type="InterPro" id="IPR036047">
    <property type="entry name" value="F-box-like_dom_sf"/>
</dbReference>
<dbReference type="Pfam" id="PF00646">
    <property type="entry name" value="F-box"/>
    <property type="match status" value="1"/>
</dbReference>
<dbReference type="InterPro" id="IPR032675">
    <property type="entry name" value="LRR_dom_sf"/>
</dbReference>
<dbReference type="EMBL" id="JADBGQ010000003">
    <property type="protein sequence ID" value="KAG5406324.1"/>
    <property type="molecule type" value="Genomic_DNA"/>
</dbReference>
<dbReference type="SMART" id="SM00579">
    <property type="entry name" value="FBD"/>
    <property type="match status" value="1"/>
</dbReference>
<gene>
    <name evidence="2" type="primary">A03p048920.1_BraROA</name>
    <name evidence="2" type="ORF">IGI04_012443</name>
</gene>
<dbReference type="Pfam" id="PF08387">
    <property type="entry name" value="FBD"/>
    <property type="match status" value="1"/>
</dbReference>
<dbReference type="Gene3D" id="1.20.1280.50">
    <property type="match status" value="1"/>
</dbReference>
<dbReference type="PROSITE" id="PS50181">
    <property type="entry name" value="FBOX"/>
    <property type="match status" value="1"/>
</dbReference>